<name>A0A431VE85_9PROT</name>
<keyword evidence="1" id="KW-1133">Transmembrane helix</keyword>
<sequence length="61" mass="6419">MDELLYLIAIALCLGGLGLAAFLWALKSGQFEDLDGAANRILFDDEAPAANSAPKPARDGQ</sequence>
<dbReference type="OrthoDB" id="9802763at2"/>
<feature type="transmembrane region" description="Helical" evidence="1">
    <location>
        <begin position="6"/>
        <end position="26"/>
    </location>
</feature>
<evidence type="ECO:0000313" key="3">
    <source>
        <dbReference type="Proteomes" id="UP000277007"/>
    </source>
</evidence>
<dbReference type="EMBL" id="RXMA01000017">
    <property type="protein sequence ID" value="RTR17889.1"/>
    <property type="molecule type" value="Genomic_DNA"/>
</dbReference>
<organism evidence="2 3">
    <name type="scientific">Azospirillum griseum</name>
    <dbReference type="NCBI Taxonomy" id="2496639"/>
    <lineage>
        <taxon>Bacteria</taxon>
        <taxon>Pseudomonadati</taxon>
        <taxon>Pseudomonadota</taxon>
        <taxon>Alphaproteobacteria</taxon>
        <taxon>Rhodospirillales</taxon>
        <taxon>Azospirillaceae</taxon>
        <taxon>Azospirillum</taxon>
    </lineage>
</organism>
<dbReference type="NCBIfam" id="TIGR00847">
    <property type="entry name" value="ccoS"/>
    <property type="match status" value="1"/>
</dbReference>
<keyword evidence="1" id="KW-0472">Membrane</keyword>
<gene>
    <name evidence="2" type="primary">ccoS</name>
    <name evidence="2" type="ORF">EJ903_17330</name>
</gene>
<reference evidence="2 3" key="1">
    <citation type="submission" date="2018-12" db="EMBL/GenBank/DDBJ databases">
        <authorList>
            <person name="Yang Y."/>
        </authorList>
    </citation>
    <scope>NUCLEOTIDE SEQUENCE [LARGE SCALE GENOMIC DNA]</scope>
    <source>
        <strain evidence="2 3">L-25-5w-1</strain>
    </source>
</reference>
<dbReference type="AlphaFoldDB" id="A0A431VE85"/>
<evidence type="ECO:0000256" key="1">
    <source>
        <dbReference type="SAM" id="Phobius"/>
    </source>
</evidence>
<keyword evidence="3" id="KW-1185">Reference proteome</keyword>
<proteinExistence type="predicted"/>
<protein>
    <submittedName>
        <fullName evidence="2">Cbb3-type cytochrome oxidase assembly protein CcoS</fullName>
    </submittedName>
</protein>
<dbReference type="InterPro" id="IPR004714">
    <property type="entry name" value="Cyt_oxidase_maturation_cbb3"/>
</dbReference>
<dbReference type="PANTHER" id="PTHR41532:SF1">
    <property type="entry name" value="FIXS PROTEIN"/>
    <property type="match status" value="1"/>
</dbReference>
<accession>A0A431VE85</accession>
<keyword evidence="1" id="KW-0812">Transmembrane</keyword>
<dbReference type="Pfam" id="PF03597">
    <property type="entry name" value="FixS"/>
    <property type="match status" value="1"/>
</dbReference>
<evidence type="ECO:0000313" key="2">
    <source>
        <dbReference type="EMBL" id="RTR17889.1"/>
    </source>
</evidence>
<dbReference type="Proteomes" id="UP000277007">
    <property type="component" value="Unassembled WGS sequence"/>
</dbReference>
<dbReference type="PANTHER" id="PTHR41532">
    <property type="entry name" value="FIXS PROTEIN"/>
    <property type="match status" value="1"/>
</dbReference>
<comment type="caution">
    <text evidence="2">The sequence shown here is derived from an EMBL/GenBank/DDBJ whole genome shotgun (WGS) entry which is preliminary data.</text>
</comment>